<feature type="transmembrane region" description="Helical" evidence="1">
    <location>
        <begin position="6"/>
        <end position="28"/>
    </location>
</feature>
<sequence length="283" mass="31796">MISTISNWQTLIGSFFAVGAAFVGGTYITRQIHQADRLESGRLRRRLLAARAVLPLALSTLSHYARDCAIELQRALGTMRGDHLGRAEVLVFPAPPAEAITSLTEIIEASGDDDISFPISELLSRLQVQSARLAGLEDREPRRIVAERELRDHLLYTAELAAQVANMYEYARRERDDIPLHLQRGDVNRSLSIFGIYGDEREEMAAAALRSWDRATLRRLKSGEKDPASLLTLVEHNPDYIQEQLGIEAVDEQFRFRGHRYDRLIDAAAYALILESRSAARSI</sequence>
<comment type="caution">
    <text evidence="2">The sequence shown here is derived from an EMBL/GenBank/DDBJ whole genome shotgun (WGS) entry which is preliminary data.</text>
</comment>
<reference evidence="2 3" key="1">
    <citation type="journal article" date="2010" name="Int. J. Syst. Evol. Microbiol.">
        <title>Sphingopyxis bauzanensis sp. nov., a psychrophilic bacterium isolated from soil.</title>
        <authorList>
            <person name="Zhang D.C."/>
            <person name="Liu H.C."/>
            <person name="Xin Y.H."/>
            <person name="Zhou Y.G."/>
            <person name="Schinner F."/>
            <person name="Margesin R."/>
        </authorList>
    </citation>
    <scope>NUCLEOTIDE SEQUENCE [LARGE SCALE GENOMIC DNA]</scope>
    <source>
        <strain evidence="2 3">DSM 22271</strain>
    </source>
</reference>
<evidence type="ECO:0000313" key="3">
    <source>
        <dbReference type="Proteomes" id="UP000197361"/>
    </source>
</evidence>
<gene>
    <name evidence="2" type="ORF">CDQ92_02160</name>
</gene>
<name>A0A246K0H9_9SPHN</name>
<keyword evidence="1" id="KW-0472">Membrane</keyword>
<evidence type="ECO:0000313" key="2">
    <source>
        <dbReference type="EMBL" id="OWQ99003.1"/>
    </source>
</evidence>
<dbReference type="EMBL" id="NISK01000001">
    <property type="protein sequence ID" value="OWQ99003.1"/>
    <property type="molecule type" value="Genomic_DNA"/>
</dbReference>
<dbReference type="Proteomes" id="UP000197361">
    <property type="component" value="Unassembled WGS sequence"/>
</dbReference>
<dbReference type="AlphaFoldDB" id="A0A246K0H9"/>
<evidence type="ECO:0000256" key="1">
    <source>
        <dbReference type="SAM" id="Phobius"/>
    </source>
</evidence>
<dbReference type="RefSeq" id="WP_088439660.1">
    <property type="nucleotide sequence ID" value="NZ_BMMC01000018.1"/>
</dbReference>
<keyword evidence="3" id="KW-1185">Reference proteome</keyword>
<keyword evidence="1" id="KW-1133">Transmembrane helix</keyword>
<accession>A0A246K0H9</accession>
<proteinExistence type="predicted"/>
<dbReference type="OrthoDB" id="8410984at2"/>
<keyword evidence="1" id="KW-0812">Transmembrane</keyword>
<protein>
    <submittedName>
        <fullName evidence="2">Uncharacterized protein</fullName>
    </submittedName>
</protein>
<organism evidence="2 3">
    <name type="scientific">Sphingopyxis bauzanensis</name>
    <dbReference type="NCBI Taxonomy" id="651663"/>
    <lineage>
        <taxon>Bacteria</taxon>
        <taxon>Pseudomonadati</taxon>
        <taxon>Pseudomonadota</taxon>
        <taxon>Alphaproteobacteria</taxon>
        <taxon>Sphingomonadales</taxon>
        <taxon>Sphingomonadaceae</taxon>
        <taxon>Sphingopyxis</taxon>
    </lineage>
</organism>